<evidence type="ECO:0000313" key="1">
    <source>
        <dbReference type="EMBL" id="QQK03861.1"/>
    </source>
</evidence>
<dbReference type="EMBL" id="CP066769">
    <property type="protein sequence ID" value="QQK03861.1"/>
    <property type="molecule type" value="Genomic_DNA"/>
</dbReference>
<reference evidence="1 2" key="1">
    <citation type="submission" date="2020-12" db="EMBL/GenBank/DDBJ databases">
        <title>Complete genome sequence of Burkholderia anthina BJQ0011.</title>
        <authorList>
            <person name="Xu Y."/>
        </authorList>
    </citation>
    <scope>NUCLEOTIDE SEQUENCE [LARGE SCALE GENOMIC DNA]</scope>
    <source>
        <strain evidence="1 2">BJQ0011</strain>
    </source>
</reference>
<dbReference type="RefSeq" id="WP_175751197.1">
    <property type="nucleotide sequence ID" value="NZ_CADEPR010000049.1"/>
</dbReference>
<gene>
    <name evidence="1" type="ORF">JFN94_06790</name>
</gene>
<protein>
    <submittedName>
        <fullName evidence="1">Uncharacterized protein</fullName>
    </submittedName>
</protein>
<evidence type="ECO:0000313" key="2">
    <source>
        <dbReference type="Proteomes" id="UP000596205"/>
    </source>
</evidence>
<dbReference type="KEGG" id="bann:JFN94_06790"/>
<sequence>MTRIQLRGNQPKAPSKKSALVLPKLGTALNWVPPKAPLLAESREKRRSPVPQ</sequence>
<proteinExistence type="predicted"/>
<dbReference type="Proteomes" id="UP000596205">
    <property type="component" value="Chromosome 1"/>
</dbReference>
<name>A0A7T6VH51_9BURK</name>
<dbReference type="AlphaFoldDB" id="A0A7T6VH51"/>
<accession>A0A7T6VH51</accession>
<organism evidence="1 2">
    <name type="scientific">Burkholderia anthina</name>
    <dbReference type="NCBI Taxonomy" id="179879"/>
    <lineage>
        <taxon>Bacteria</taxon>
        <taxon>Pseudomonadati</taxon>
        <taxon>Pseudomonadota</taxon>
        <taxon>Betaproteobacteria</taxon>
        <taxon>Burkholderiales</taxon>
        <taxon>Burkholderiaceae</taxon>
        <taxon>Burkholderia</taxon>
        <taxon>Burkholderia cepacia complex</taxon>
    </lineage>
</organism>